<gene>
    <name evidence="2" type="ORF">KOF26_15565</name>
</gene>
<feature type="region of interest" description="Disordered" evidence="1">
    <location>
        <begin position="64"/>
        <end position="181"/>
    </location>
</feature>
<evidence type="ECO:0008006" key="4">
    <source>
        <dbReference type="Google" id="ProtNLM"/>
    </source>
</evidence>
<comment type="caution">
    <text evidence="2">The sequence shown here is derived from an EMBL/GenBank/DDBJ whole genome shotgun (WGS) entry which is preliminary data.</text>
</comment>
<reference evidence="2 3" key="1">
    <citation type="submission" date="2021-06" db="EMBL/GenBank/DDBJ databases">
        <title>Sphingomonas sp. XMGL2, whole genome shotgun sequencing project.</title>
        <authorList>
            <person name="Zhao G."/>
            <person name="Shen L."/>
        </authorList>
    </citation>
    <scope>NUCLEOTIDE SEQUENCE [LARGE SCALE GENOMIC DNA]</scope>
    <source>
        <strain evidence="2 3">XMGL2</strain>
    </source>
</reference>
<sequence length="181" mass="19904">MPKLKVYRTSIGFHDAYVAAPSQKAALAAWGAGSNLFARGEAELVEDASLAEEPLAHPGKVIKRSRGSTVDHLAALPADRPKARAKTDDNADRKPRRATAKAGAPPTPRPSRTALDKAEEALERAIARRDAGAREFKRRQAELDEERHRAEQAADAEISRREQAREHEKAAYDRAIKAWRG</sequence>
<organism evidence="2 3">
    <name type="scientific">Sphingomonas quercus</name>
    <dbReference type="NCBI Taxonomy" id="2842451"/>
    <lineage>
        <taxon>Bacteria</taxon>
        <taxon>Pseudomonadati</taxon>
        <taxon>Pseudomonadota</taxon>
        <taxon>Alphaproteobacteria</taxon>
        <taxon>Sphingomonadales</taxon>
        <taxon>Sphingomonadaceae</taxon>
        <taxon>Sphingomonas</taxon>
    </lineage>
</organism>
<feature type="compositionally biased region" description="Basic and acidic residues" evidence="1">
    <location>
        <begin position="79"/>
        <end position="93"/>
    </location>
</feature>
<evidence type="ECO:0000313" key="3">
    <source>
        <dbReference type="Proteomes" id="UP000776276"/>
    </source>
</evidence>
<accession>A0ABS6BLT2</accession>
<keyword evidence="3" id="KW-1185">Reference proteome</keyword>
<protein>
    <recommendedName>
        <fullName evidence="4">Cell envelope biogenesis protein TolA</fullName>
    </recommendedName>
</protein>
<feature type="compositionally biased region" description="Basic and acidic residues" evidence="1">
    <location>
        <begin position="114"/>
        <end position="181"/>
    </location>
</feature>
<dbReference type="Proteomes" id="UP000776276">
    <property type="component" value="Unassembled WGS sequence"/>
</dbReference>
<proteinExistence type="predicted"/>
<evidence type="ECO:0000256" key="1">
    <source>
        <dbReference type="SAM" id="MobiDB-lite"/>
    </source>
</evidence>
<dbReference type="RefSeq" id="WP_216327147.1">
    <property type="nucleotide sequence ID" value="NZ_JAHKRT010000009.1"/>
</dbReference>
<evidence type="ECO:0000313" key="2">
    <source>
        <dbReference type="EMBL" id="MBU3079275.1"/>
    </source>
</evidence>
<dbReference type="EMBL" id="JAHKRT010000009">
    <property type="protein sequence ID" value="MBU3079275.1"/>
    <property type="molecule type" value="Genomic_DNA"/>
</dbReference>
<name>A0ABS6BLT2_9SPHN</name>